<comment type="subcellular location">
    <subcellularLocation>
        <location evidence="5">Cytoplasm</location>
    </subcellularLocation>
    <subcellularLocation>
        <location evidence="5">Nucleus</location>
    </subcellularLocation>
</comment>
<reference evidence="7" key="1">
    <citation type="submission" date="2020-06" db="EMBL/GenBank/DDBJ databases">
        <title>WGS assembly of Ceratodon purpureus strain R40.</title>
        <authorList>
            <person name="Carey S.B."/>
            <person name="Jenkins J."/>
            <person name="Shu S."/>
            <person name="Lovell J.T."/>
            <person name="Sreedasyam A."/>
            <person name="Maumus F."/>
            <person name="Tiley G.P."/>
            <person name="Fernandez-Pozo N."/>
            <person name="Barry K."/>
            <person name="Chen C."/>
            <person name="Wang M."/>
            <person name="Lipzen A."/>
            <person name="Daum C."/>
            <person name="Saski C.A."/>
            <person name="Payton A.C."/>
            <person name="Mcbreen J.C."/>
            <person name="Conrad R.E."/>
            <person name="Kollar L.M."/>
            <person name="Olsson S."/>
            <person name="Huttunen S."/>
            <person name="Landis J.B."/>
            <person name="Wickett N.J."/>
            <person name="Johnson M.G."/>
            <person name="Rensing S.A."/>
            <person name="Grimwood J."/>
            <person name="Schmutz J."/>
            <person name="Mcdaniel S.F."/>
        </authorList>
    </citation>
    <scope>NUCLEOTIDE SEQUENCE</scope>
    <source>
        <strain evidence="7">R40</strain>
    </source>
</reference>
<evidence type="ECO:0000256" key="1">
    <source>
        <dbReference type="ARBA" id="ARBA00005290"/>
    </source>
</evidence>
<comment type="similarity">
    <text evidence="1 5">Belongs to the GPN-loop GTPase family.</text>
</comment>
<dbReference type="InterPro" id="IPR030230">
    <property type="entry name" value="Gpn1/Npa3/XAB1"/>
</dbReference>
<dbReference type="CDD" id="cd17870">
    <property type="entry name" value="GPN1"/>
    <property type="match status" value="1"/>
</dbReference>
<dbReference type="Gene3D" id="3.40.50.300">
    <property type="entry name" value="P-loop containing nucleotide triphosphate hydrolases"/>
    <property type="match status" value="1"/>
</dbReference>
<evidence type="ECO:0000256" key="3">
    <source>
        <dbReference type="ARBA" id="ARBA00022801"/>
    </source>
</evidence>
<feature type="region of interest" description="Disordered" evidence="6">
    <location>
        <begin position="317"/>
        <end position="374"/>
    </location>
</feature>
<dbReference type="PANTHER" id="PTHR21231">
    <property type="entry name" value="XPA-BINDING PROTEIN 1-RELATED"/>
    <property type="match status" value="1"/>
</dbReference>
<dbReference type="InterPro" id="IPR004130">
    <property type="entry name" value="Gpn"/>
</dbReference>
<comment type="function">
    <text evidence="5">Small GTPase required for proper nuclear import of RNA polymerase II (RNAPII). May act at an RNAP assembly step prior to nuclear import.</text>
</comment>
<keyword evidence="4 5" id="KW-0342">GTP-binding</keyword>
<dbReference type="EC" id="3.6.5.-" evidence="5"/>
<dbReference type="GO" id="GO:0005525">
    <property type="term" value="F:GTP binding"/>
    <property type="evidence" value="ECO:0007669"/>
    <property type="project" value="UniProtKB-KW"/>
</dbReference>
<dbReference type="EMBL" id="CM026423">
    <property type="protein sequence ID" value="KAG0582552.1"/>
    <property type="molecule type" value="Genomic_DNA"/>
</dbReference>
<organism evidence="7 8">
    <name type="scientific">Ceratodon purpureus</name>
    <name type="common">Fire moss</name>
    <name type="synonym">Dicranum purpureum</name>
    <dbReference type="NCBI Taxonomy" id="3225"/>
    <lineage>
        <taxon>Eukaryota</taxon>
        <taxon>Viridiplantae</taxon>
        <taxon>Streptophyta</taxon>
        <taxon>Embryophyta</taxon>
        <taxon>Bryophyta</taxon>
        <taxon>Bryophytina</taxon>
        <taxon>Bryopsida</taxon>
        <taxon>Dicranidae</taxon>
        <taxon>Pseudoditrichales</taxon>
        <taxon>Ditrichaceae</taxon>
        <taxon>Ceratodon</taxon>
    </lineage>
</organism>
<evidence type="ECO:0000256" key="2">
    <source>
        <dbReference type="ARBA" id="ARBA00022741"/>
    </source>
</evidence>
<feature type="compositionally biased region" description="Acidic residues" evidence="6">
    <location>
        <begin position="335"/>
        <end position="364"/>
    </location>
</feature>
<accession>A0A8T0IGU0</accession>
<keyword evidence="3 5" id="KW-0378">Hydrolase</keyword>
<dbReference type="GO" id="GO:0003924">
    <property type="term" value="F:GTPase activity"/>
    <property type="evidence" value="ECO:0007669"/>
    <property type="project" value="InterPro"/>
</dbReference>
<sequence length="374" mass="41441">MEDVADEKMQATGADDSGEASSSGASTPPPKVAHKKPIVIIVIGMAGSGKTTLMQRLVSHVQSSKKRGYVLNLDPAVMSLPFTANIDIRDTVNYKNVMKEYNLGPNGGILTSLNLFATKFDEVVGLVEARAENLDYVLVDTPGQIEIFTWSASGAIVVEAFASCFPTVVCYVVDTPRSVNPVTFMSNMLYACGILYKTRLPLLLAFNKVDVAKHQFALEWMEDFEAFQSAVEGDQSYSSSLSRSLCLVLDEFYKNLRSAGVSAVSGEGIVDFFNQVDKSADEYMESYWPDLEKRKAQKAELEAKRKEANLVKLRKDLDESQGQRVVISAPRRMEEDDEEEDEEEDEEIEDDDDDDDADGEEDNDGLFREIGGRL</sequence>
<gene>
    <name evidence="7" type="ORF">KC19_3G068700</name>
</gene>
<proteinExistence type="inferred from homology"/>
<dbReference type="PANTHER" id="PTHR21231:SF8">
    <property type="entry name" value="GPN-LOOP GTPASE 1"/>
    <property type="match status" value="1"/>
</dbReference>
<dbReference type="AlphaFoldDB" id="A0A8T0IGU0"/>
<evidence type="ECO:0000313" key="7">
    <source>
        <dbReference type="EMBL" id="KAG0582552.1"/>
    </source>
</evidence>
<dbReference type="InterPro" id="IPR027417">
    <property type="entry name" value="P-loop_NTPase"/>
</dbReference>
<dbReference type="PRINTS" id="PR00449">
    <property type="entry name" value="RASTRNSFRMNG"/>
</dbReference>
<dbReference type="GO" id="GO:0005737">
    <property type="term" value="C:cytoplasm"/>
    <property type="evidence" value="ECO:0007669"/>
    <property type="project" value="UniProtKB-SubCell"/>
</dbReference>
<feature type="compositionally biased region" description="Basic and acidic residues" evidence="6">
    <location>
        <begin position="365"/>
        <end position="374"/>
    </location>
</feature>
<evidence type="ECO:0000256" key="4">
    <source>
        <dbReference type="ARBA" id="ARBA00023134"/>
    </source>
</evidence>
<dbReference type="Proteomes" id="UP000822688">
    <property type="component" value="Chromosome 3"/>
</dbReference>
<dbReference type="GO" id="GO:0005634">
    <property type="term" value="C:nucleus"/>
    <property type="evidence" value="ECO:0007669"/>
    <property type="project" value="UniProtKB-SubCell"/>
</dbReference>
<dbReference type="Pfam" id="PF03029">
    <property type="entry name" value="ATP_bind_1"/>
    <property type="match status" value="1"/>
</dbReference>
<keyword evidence="8" id="KW-1185">Reference proteome</keyword>
<evidence type="ECO:0000256" key="6">
    <source>
        <dbReference type="SAM" id="MobiDB-lite"/>
    </source>
</evidence>
<name>A0A8T0IGU0_CERPU</name>
<comment type="subunit">
    <text evidence="5">Binds to RNA polymerase II.</text>
</comment>
<evidence type="ECO:0000256" key="5">
    <source>
        <dbReference type="RuleBase" id="RU365059"/>
    </source>
</evidence>
<comment type="caution">
    <text evidence="7">The sequence shown here is derived from an EMBL/GenBank/DDBJ whole genome shotgun (WGS) entry which is preliminary data.</text>
</comment>
<dbReference type="SUPFAM" id="SSF52540">
    <property type="entry name" value="P-loop containing nucleoside triphosphate hydrolases"/>
    <property type="match status" value="1"/>
</dbReference>
<feature type="compositionally biased region" description="Low complexity" evidence="6">
    <location>
        <begin position="11"/>
        <end position="26"/>
    </location>
</feature>
<evidence type="ECO:0000313" key="8">
    <source>
        <dbReference type="Proteomes" id="UP000822688"/>
    </source>
</evidence>
<keyword evidence="2 5" id="KW-0547">Nucleotide-binding</keyword>
<protein>
    <recommendedName>
        <fullName evidence="5">GPN-loop GTPase</fullName>
        <ecNumber evidence="5">3.6.5.-</ecNumber>
    </recommendedName>
</protein>
<keyword evidence="5" id="KW-0963">Cytoplasm</keyword>
<feature type="region of interest" description="Disordered" evidence="6">
    <location>
        <begin position="1"/>
        <end position="32"/>
    </location>
</feature>
<dbReference type="FunFam" id="3.40.50.300:FF:000817">
    <property type="entry name" value="GPN-loop GTPase 1"/>
    <property type="match status" value="1"/>
</dbReference>